<keyword evidence="2" id="KW-0238">DNA-binding</keyword>
<dbReference type="InterPro" id="IPR013497">
    <property type="entry name" value="Topo_IA_cen"/>
</dbReference>
<dbReference type="InterPro" id="IPR013825">
    <property type="entry name" value="Topo_IA_cen_sub2"/>
</dbReference>
<reference evidence="5 6" key="1">
    <citation type="submission" date="2020-08" db="EMBL/GenBank/DDBJ databases">
        <title>Complete genome sequence of Entomobacter blattae G55GP.</title>
        <authorList>
            <person name="Poehlein A."/>
            <person name="Guzman J."/>
            <person name="Daniel R."/>
            <person name="Vilcinskas A."/>
        </authorList>
    </citation>
    <scope>NUCLEOTIDE SEQUENCE [LARGE SCALE GENOMIC DNA]</scope>
    <source>
        <strain evidence="5 6">G55GP</strain>
    </source>
</reference>
<dbReference type="InterPro" id="IPR023405">
    <property type="entry name" value="Topo_IA_core_domain"/>
</dbReference>
<dbReference type="GO" id="GO:0006265">
    <property type="term" value="P:DNA topological change"/>
    <property type="evidence" value="ECO:0007669"/>
    <property type="project" value="InterPro"/>
</dbReference>
<dbReference type="PANTHER" id="PTHR11390:SF21">
    <property type="entry name" value="DNA TOPOISOMERASE 3-ALPHA"/>
    <property type="match status" value="1"/>
</dbReference>
<dbReference type="Gene3D" id="2.70.20.10">
    <property type="entry name" value="Topoisomerase I, domain 3"/>
    <property type="match status" value="1"/>
</dbReference>
<dbReference type="GO" id="GO:0006310">
    <property type="term" value="P:DNA recombination"/>
    <property type="evidence" value="ECO:0007669"/>
    <property type="project" value="TreeGrafter"/>
</dbReference>
<sequence>MKKVVSFNKELADRLCKTLSSQSACLTSLTEEDKKQACPKGLSGADIAILASKKWGYTAQQTLDATQSLYEKKLITYPRTDSSFLPQSQFGEAGEVLDCVWKNNPDEVLWQKANPALKSRIWNDQKVTAHHAIIPTRHKGNRSVLKPEERNIYQAICQNYVTQFFSDYRYKLKTALFEVEGEQFVATGRTVTQMGWKVLYQDQQSDNDHNTEKEDAVFPISLTEGMNVLCHEVTSETKQTKPPEAFTEGSLIQAMINIQKYVSDTRQKALLKETDGIGTAATRAAIIEELVRKGYLERKKKSVISTAIGQLVIECLEGILTQPAITALFERRLREIQDGKEEENRFLASIYDLINKEMEKAFTRSYTESHNSVLNRRGVSQSKVDKNLSETTFACPDCSKLLVRREAWSSTKKNPRYWWGCSGFPSCRTMFFDKNNAPDFSSK</sequence>
<evidence type="ECO:0000259" key="4">
    <source>
        <dbReference type="PROSITE" id="PS52039"/>
    </source>
</evidence>
<dbReference type="Gene3D" id="3.30.65.10">
    <property type="entry name" value="Bacterial Topoisomerase I, domain 1"/>
    <property type="match status" value="1"/>
</dbReference>
<dbReference type="InterPro" id="IPR013826">
    <property type="entry name" value="Topo_IA_cen_sub3"/>
</dbReference>
<dbReference type="AlphaFoldDB" id="A0A7H1NRJ1"/>
<dbReference type="Gene3D" id="1.10.290.10">
    <property type="entry name" value="Topoisomerase I, domain 4"/>
    <property type="match status" value="1"/>
</dbReference>
<dbReference type="Pfam" id="PF01131">
    <property type="entry name" value="Topoisom_bac"/>
    <property type="match status" value="1"/>
</dbReference>
<evidence type="ECO:0000256" key="2">
    <source>
        <dbReference type="ARBA" id="ARBA00023125"/>
    </source>
</evidence>
<dbReference type="PROSITE" id="PS52039">
    <property type="entry name" value="TOPO_IA_2"/>
    <property type="match status" value="1"/>
</dbReference>
<proteinExistence type="predicted"/>
<keyword evidence="6" id="KW-1185">Reference proteome</keyword>
<evidence type="ECO:0000313" key="5">
    <source>
        <dbReference type="EMBL" id="QNT78401.1"/>
    </source>
</evidence>
<dbReference type="GO" id="GO:0006281">
    <property type="term" value="P:DNA repair"/>
    <property type="evidence" value="ECO:0007669"/>
    <property type="project" value="TreeGrafter"/>
</dbReference>
<dbReference type="InterPro" id="IPR000380">
    <property type="entry name" value="Topo_IA"/>
</dbReference>
<dbReference type="GO" id="GO:0003917">
    <property type="term" value="F:DNA topoisomerase type I (single strand cut, ATP-independent) activity"/>
    <property type="evidence" value="ECO:0007669"/>
    <property type="project" value="UniProtKB-EC"/>
</dbReference>
<evidence type="ECO:0000256" key="3">
    <source>
        <dbReference type="ARBA" id="ARBA00023235"/>
    </source>
</evidence>
<gene>
    <name evidence="5" type="primary">topB_3</name>
    <name evidence="5" type="ORF">JGUZn3_11750</name>
</gene>
<dbReference type="EC" id="5.6.2.1" evidence="5"/>
<dbReference type="SMART" id="SM00437">
    <property type="entry name" value="TOP1Ac"/>
    <property type="match status" value="1"/>
</dbReference>
<dbReference type="GO" id="GO:0003677">
    <property type="term" value="F:DNA binding"/>
    <property type="evidence" value="ECO:0007669"/>
    <property type="project" value="UniProtKB-KW"/>
</dbReference>
<keyword evidence="3 5" id="KW-0413">Isomerase</keyword>
<dbReference type="GO" id="GO:0043597">
    <property type="term" value="C:cytoplasmic replication fork"/>
    <property type="evidence" value="ECO:0007669"/>
    <property type="project" value="TreeGrafter"/>
</dbReference>
<dbReference type="EMBL" id="CP060244">
    <property type="protein sequence ID" value="QNT78401.1"/>
    <property type="molecule type" value="Genomic_DNA"/>
</dbReference>
<dbReference type="RefSeq" id="WP_203412679.1">
    <property type="nucleotide sequence ID" value="NZ_CP060244.1"/>
</dbReference>
<dbReference type="InterPro" id="IPR003602">
    <property type="entry name" value="Topo_IA_DNA-bd_dom"/>
</dbReference>
<dbReference type="InterPro" id="IPR023406">
    <property type="entry name" value="Topo_IA_AS"/>
</dbReference>
<accession>A0A7H1NRJ1</accession>
<dbReference type="PANTHER" id="PTHR11390">
    <property type="entry name" value="PROKARYOTIC DNA TOPOISOMERASE"/>
    <property type="match status" value="1"/>
</dbReference>
<evidence type="ECO:0000313" key="6">
    <source>
        <dbReference type="Proteomes" id="UP000516349"/>
    </source>
</evidence>
<dbReference type="PRINTS" id="PR00417">
    <property type="entry name" value="PRTPISMRASEI"/>
</dbReference>
<dbReference type="Proteomes" id="UP000516349">
    <property type="component" value="Chromosome"/>
</dbReference>
<dbReference type="SUPFAM" id="SSF56712">
    <property type="entry name" value="Prokaryotic type I DNA topoisomerase"/>
    <property type="match status" value="1"/>
</dbReference>
<dbReference type="KEGG" id="ebla:JGUZn3_11750"/>
<keyword evidence="1" id="KW-0799">Topoisomerase</keyword>
<evidence type="ECO:0000256" key="1">
    <source>
        <dbReference type="ARBA" id="ARBA00023029"/>
    </source>
</evidence>
<dbReference type="PROSITE" id="PS00396">
    <property type="entry name" value="TOPO_IA_1"/>
    <property type="match status" value="1"/>
</dbReference>
<organism evidence="5 6">
    <name type="scientific">Entomobacter blattae</name>
    <dbReference type="NCBI Taxonomy" id="2762277"/>
    <lineage>
        <taxon>Bacteria</taxon>
        <taxon>Pseudomonadati</taxon>
        <taxon>Pseudomonadota</taxon>
        <taxon>Alphaproteobacteria</taxon>
        <taxon>Acetobacterales</taxon>
        <taxon>Acetobacteraceae</taxon>
        <taxon>Entomobacter</taxon>
    </lineage>
</organism>
<name>A0A7H1NRJ1_9PROT</name>
<feature type="domain" description="Topo IA-type catalytic" evidence="4">
    <location>
        <begin position="1"/>
        <end position="358"/>
    </location>
</feature>
<protein>
    <submittedName>
        <fullName evidence="5">DNA topoisomerase 3</fullName>
        <ecNumber evidence="5">5.6.2.1</ecNumber>
    </submittedName>
</protein>
<dbReference type="Gene3D" id="1.10.460.10">
    <property type="entry name" value="Topoisomerase I, domain 2"/>
    <property type="match status" value="1"/>
</dbReference>
<dbReference type="InterPro" id="IPR013824">
    <property type="entry name" value="Topo_IA_cen_sub1"/>
</dbReference>